<evidence type="ECO:0000313" key="2">
    <source>
        <dbReference type="Proteomes" id="UP000054408"/>
    </source>
</evidence>
<dbReference type="Gene3D" id="1.10.579.10">
    <property type="entry name" value="DNA Cyclobutane Dipyrimidine Photolyase, subunit A, domain 3"/>
    <property type="match status" value="1"/>
</dbReference>
<keyword evidence="1" id="KW-0456">Lyase</keyword>
<name>A0A0L0D3T7_THETB</name>
<dbReference type="InterPro" id="IPR036155">
    <property type="entry name" value="Crypto/Photolyase_N_sf"/>
</dbReference>
<dbReference type="Gene3D" id="3.40.50.620">
    <property type="entry name" value="HUPs"/>
    <property type="match status" value="1"/>
</dbReference>
<evidence type="ECO:0000313" key="1">
    <source>
        <dbReference type="EMBL" id="KNC47012.1"/>
    </source>
</evidence>
<accession>A0A0L0D3T7</accession>
<sequence>MKLEHNLALPLSLHLAPAANRESLFSAGPRAVYPGKARRGRTGAVKLETTVAMASAAGLASGIRDAAPNPQTVPPILPTCLPSLGWPGKLRARAVEYWVPSEVGELPHEPRCVVYWVRSTARTAHNWALHAAMREAEATRLPLLVIALVSTNEAATVNAVMQFLAVVADRWRVPTLAMMVPPKVDDHVGLLLQLLTAFAPLYVFTDVPLAGPADPLLEAVAAQLAANGSAPLFGFESDACLPHTALPRARVVPKAELGAALEVKQRVWVSDTLSMGDKVHPALPAQIAAPLFQYGSDSELFLPTALMNDPRFAACRRLAAIEPRAGADVDAEAKRVLGLDLGRLFLQATTAPVIPLLADVRHGALSGPSVVVACIRAGCSMATRHALMDAFVVDREAMARMAAYAPLDGGYLSLPAWIRDSLEAHADDTRDAEYTVSDLRELRVHDRLWLSIQAVFTRLKVIPHPVLRGYWASRFLRWFASPSEAFAAAMELYAVTRGMPALDALSVVEVASPGFGLGTQPGAAEVPVFGRVIEVDASVVRATLQIDSLQPYLVHS</sequence>
<dbReference type="PANTHER" id="PTHR10211:SF0">
    <property type="entry name" value="DEOXYRIBODIPYRIMIDINE PHOTO-LYASE"/>
    <property type="match status" value="1"/>
</dbReference>
<dbReference type="Proteomes" id="UP000054408">
    <property type="component" value="Unassembled WGS sequence"/>
</dbReference>
<dbReference type="AlphaFoldDB" id="A0A0L0D3T7"/>
<protein>
    <submittedName>
        <fullName evidence="1">Deoxyribodipyrimidine photo-lyase type II</fullName>
    </submittedName>
</protein>
<dbReference type="GeneID" id="25563038"/>
<dbReference type="GO" id="GO:0000719">
    <property type="term" value="P:photoreactive repair"/>
    <property type="evidence" value="ECO:0007669"/>
    <property type="project" value="TreeGrafter"/>
</dbReference>
<keyword evidence="2" id="KW-1185">Reference proteome</keyword>
<dbReference type="PANTHER" id="PTHR10211">
    <property type="entry name" value="DEOXYRIBODIPYRIMIDINE PHOTOLYASE"/>
    <property type="match status" value="1"/>
</dbReference>
<dbReference type="EMBL" id="GL349445">
    <property type="protein sequence ID" value="KNC47012.1"/>
    <property type="molecule type" value="Genomic_DNA"/>
</dbReference>
<organism evidence="1 2">
    <name type="scientific">Thecamonas trahens ATCC 50062</name>
    <dbReference type="NCBI Taxonomy" id="461836"/>
    <lineage>
        <taxon>Eukaryota</taxon>
        <taxon>Apusozoa</taxon>
        <taxon>Apusomonadida</taxon>
        <taxon>Apusomonadidae</taxon>
        <taxon>Thecamonas</taxon>
    </lineage>
</organism>
<dbReference type="InterPro" id="IPR052219">
    <property type="entry name" value="Photolyase_Class-2"/>
</dbReference>
<dbReference type="STRING" id="461836.A0A0L0D3T7"/>
<dbReference type="InterPro" id="IPR014729">
    <property type="entry name" value="Rossmann-like_a/b/a_fold"/>
</dbReference>
<dbReference type="RefSeq" id="XP_013759792.1">
    <property type="nucleotide sequence ID" value="XM_013904338.1"/>
</dbReference>
<proteinExistence type="predicted"/>
<gene>
    <name evidence="1" type="ORF">AMSG_03436</name>
</gene>
<dbReference type="SUPFAM" id="SSF52425">
    <property type="entry name" value="Cryptochrome/photolyase, N-terminal domain"/>
    <property type="match status" value="1"/>
</dbReference>
<dbReference type="eggNOG" id="KOG0133">
    <property type="taxonomic scope" value="Eukaryota"/>
</dbReference>
<reference evidence="1 2" key="1">
    <citation type="submission" date="2010-05" db="EMBL/GenBank/DDBJ databases">
        <title>The Genome Sequence of Thecamonas trahens ATCC 50062.</title>
        <authorList>
            <consortium name="The Broad Institute Genome Sequencing Platform"/>
            <person name="Russ C."/>
            <person name="Cuomo C."/>
            <person name="Shea T."/>
            <person name="Young S.K."/>
            <person name="Zeng Q."/>
            <person name="Koehrsen M."/>
            <person name="Haas B."/>
            <person name="Borodovsky M."/>
            <person name="Guigo R."/>
            <person name="Alvarado L."/>
            <person name="Berlin A."/>
            <person name="Bochicchio J."/>
            <person name="Borenstein D."/>
            <person name="Chapman S."/>
            <person name="Chen Z."/>
            <person name="Freedman E."/>
            <person name="Gellesch M."/>
            <person name="Goldberg J."/>
            <person name="Griggs A."/>
            <person name="Gujja S."/>
            <person name="Heilman E."/>
            <person name="Heiman D."/>
            <person name="Hepburn T."/>
            <person name="Howarth C."/>
            <person name="Jen D."/>
            <person name="Larson L."/>
            <person name="Mehta T."/>
            <person name="Park D."/>
            <person name="Pearson M."/>
            <person name="Roberts A."/>
            <person name="Saif S."/>
            <person name="Shenoy N."/>
            <person name="Sisk P."/>
            <person name="Stolte C."/>
            <person name="Sykes S."/>
            <person name="Thomson T."/>
            <person name="Walk T."/>
            <person name="White J."/>
            <person name="Yandava C."/>
            <person name="Burger G."/>
            <person name="Gray M.W."/>
            <person name="Holland P.W.H."/>
            <person name="King N."/>
            <person name="Lang F.B.F."/>
            <person name="Roger A.J."/>
            <person name="Ruiz-Trillo I."/>
            <person name="Lander E."/>
            <person name="Nusbaum C."/>
        </authorList>
    </citation>
    <scope>NUCLEOTIDE SEQUENCE [LARGE SCALE GENOMIC DNA]</scope>
    <source>
        <strain evidence="1 2">ATCC 50062</strain>
    </source>
</reference>
<dbReference type="GO" id="GO:0003904">
    <property type="term" value="F:deoxyribodipyrimidine photo-lyase activity"/>
    <property type="evidence" value="ECO:0007669"/>
    <property type="project" value="TreeGrafter"/>
</dbReference>